<dbReference type="KEGG" id="roy:G3A56_07240"/>
<evidence type="ECO:0000313" key="1">
    <source>
        <dbReference type="EMBL" id="QIB37810.1"/>
    </source>
</evidence>
<sequence>MSYDYIRNYYGVEVTVNQFVRHTVTGRIGTIMPENASAGHYVQVLFRGDKHTMSCHPQELEAADEL</sequence>
<reference evidence="1 2" key="1">
    <citation type="submission" date="2020-02" db="EMBL/GenBank/DDBJ databases">
        <title>Plant-Promoting Endophytic Bacterium Rhizobium oryzihabitans sp. nov., Isolated from the Root of Rice.</title>
        <authorList>
            <person name="zhao J."/>
            <person name="Zhang G."/>
        </authorList>
    </citation>
    <scope>NUCLEOTIDE SEQUENCE [LARGE SCALE GENOMIC DNA]</scope>
    <source>
        <strain evidence="1 2">M15</strain>
    </source>
</reference>
<dbReference type="RefSeq" id="WP_003492019.1">
    <property type="nucleotide sequence ID" value="NZ_CP048632.1"/>
</dbReference>
<organism evidence="1 2">
    <name type="scientific">Rhizobium oryzihabitans</name>
    <dbReference type="NCBI Taxonomy" id="2267833"/>
    <lineage>
        <taxon>Bacteria</taxon>
        <taxon>Pseudomonadati</taxon>
        <taxon>Pseudomonadota</taxon>
        <taxon>Alphaproteobacteria</taxon>
        <taxon>Hyphomicrobiales</taxon>
        <taxon>Rhizobiaceae</taxon>
        <taxon>Rhizobium/Agrobacterium group</taxon>
        <taxon>Rhizobium</taxon>
    </lineage>
</organism>
<protein>
    <submittedName>
        <fullName evidence="1">Uncharacterized protein</fullName>
    </submittedName>
</protein>
<dbReference type="Proteomes" id="UP000464865">
    <property type="component" value="Chromosome M15-11"/>
</dbReference>
<keyword evidence="2" id="KW-1185">Reference proteome</keyword>
<name>A0A7L5BG00_9HYPH</name>
<dbReference type="EMBL" id="CP048632">
    <property type="protein sequence ID" value="QIB37810.1"/>
    <property type="molecule type" value="Genomic_DNA"/>
</dbReference>
<dbReference type="AlphaFoldDB" id="A0A7L5BG00"/>
<accession>A0A7L5BG00</accession>
<proteinExistence type="predicted"/>
<evidence type="ECO:0000313" key="2">
    <source>
        <dbReference type="Proteomes" id="UP000464865"/>
    </source>
</evidence>
<gene>
    <name evidence="1" type="ORF">G3A56_07240</name>
</gene>